<evidence type="ECO:0000256" key="1">
    <source>
        <dbReference type="SAM" id="Coils"/>
    </source>
</evidence>
<feature type="coiled-coil region" evidence="1">
    <location>
        <begin position="333"/>
        <end position="382"/>
    </location>
</feature>
<evidence type="ECO:0000313" key="3">
    <source>
        <dbReference type="EMBL" id="VDK52228.1"/>
    </source>
</evidence>
<dbReference type="AlphaFoldDB" id="A0A0M3K250"/>
<protein>
    <submittedName>
        <fullName evidence="5">GRIP domain-containing protein</fullName>
    </submittedName>
</protein>
<dbReference type="EMBL" id="UYRR01031734">
    <property type="protein sequence ID" value="VDK52228.1"/>
    <property type="molecule type" value="Genomic_DNA"/>
</dbReference>
<dbReference type="WBParaSite" id="ASIM_0001497601-mRNA-1">
    <property type="protein sequence ID" value="ASIM_0001497601-mRNA-1"/>
    <property type="gene ID" value="ASIM_0001497601"/>
</dbReference>
<proteinExistence type="predicted"/>
<feature type="coiled-coil region" evidence="1">
    <location>
        <begin position="428"/>
        <end position="455"/>
    </location>
</feature>
<organism evidence="5">
    <name type="scientific">Anisakis simplex</name>
    <name type="common">Herring worm</name>
    <dbReference type="NCBI Taxonomy" id="6269"/>
    <lineage>
        <taxon>Eukaryota</taxon>
        <taxon>Metazoa</taxon>
        <taxon>Ecdysozoa</taxon>
        <taxon>Nematoda</taxon>
        <taxon>Chromadorea</taxon>
        <taxon>Rhabditida</taxon>
        <taxon>Spirurina</taxon>
        <taxon>Ascaridomorpha</taxon>
        <taxon>Ascaridoidea</taxon>
        <taxon>Anisakidae</taxon>
        <taxon>Anisakis</taxon>
        <taxon>Anisakis simplex complex</taxon>
    </lineage>
</organism>
<evidence type="ECO:0000313" key="5">
    <source>
        <dbReference type="WBParaSite" id="ASIM_0001497601-mRNA-1"/>
    </source>
</evidence>
<reference evidence="3 4" key="2">
    <citation type="submission" date="2018-11" db="EMBL/GenBank/DDBJ databases">
        <authorList>
            <consortium name="Pathogen Informatics"/>
        </authorList>
    </citation>
    <scope>NUCLEOTIDE SEQUENCE [LARGE SCALE GENOMIC DNA]</scope>
</reference>
<reference evidence="5" key="1">
    <citation type="submission" date="2017-02" db="UniProtKB">
        <authorList>
            <consortium name="WormBaseParasite"/>
        </authorList>
    </citation>
    <scope>IDENTIFICATION</scope>
</reference>
<keyword evidence="1" id="KW-0175">Coiled coil</keyword>
<feature type="compositionally biased region" description="Basic and acidic residues" evidence="2">
    <location>
        <begin position="62"/>
        <end position="73"/>
    </location>
</feature>
<keyword evidence="4" id="KW-1185">Reference proteome</keyword>
<evidence type="ECO:0000256" key="2">
    <source>
        <dbReference type="SAM" id="MobiDB-lite"/>
    </source>
</evidence>
<feature type="region of interest" description="Disordered" evidence="2">
    <location>
        <begin position="54"/>
        <end position="89"/>
    </location>
</feature>
<evidence type="ECO:0000313" key="4">
    <source>
        <dbReference type="Proteomes" id="UP000267096"/>
    </source>
</evidence>
<sequence>MQLFFDGGSQVIHCLNSILQEKRTQEQHTASDDKLRINWDGPDEFVEQETSRISKLAEGTGEEQHTTSDDKMRTNWGGSCKTDDDTQVDDGPDEFVEQETSRISKLAGGTGEGELRAINNHFCEPCMPSSSPNTSFNANNGNNTESTITAPPLLSNIIPDNDLGWQSLVLDSKLELASKPEEGDVPSIQQKQSQQCQSNFLATPLSNTQNEEEDEIRPENTKNLAKMKSHAATSYTLDNNENLPTRLIKQIEAQRETMKYLEVALQRESDEKGHLQMQNQQLKSDMAKAVELKGTFREEILKVTFIIDPFPNTVTSKVTDLRNELRSMCEETRQAVADEMMGLRDELQEMRDAFQKLREETMEELKNQRNESVETNQQMLSKIYKMVRPEASLAEKDNPDETQESGLKKYVSASKVLSGIECAKSERGEKLICLREEMTSKIEQLEAQKADEGKVQKDLQCLLTIVREMNDASRTPILHEFSSDEDLHRAMLLTGDVPYMLPVSYTIKAIKRCKPGFARLYGYPSYDPVLWFSVFPDVRLDFITIWANPLQKIAAKQFKDAFEQFDRCYRIVPQKALLYSSSNVSDKLTRFCKHLTKDSHEWKCNLFHLFYMNEKQQKIVSAMQLELPSEFRFDDVHPNSDADFIRKKCGGSFNWSVDVLRQRCECLPTVTVRHGDELKGIGTFSTYTFHIPWPSYLQKELRPLLEMRVWQDSISKKFCPFQRVLVKNEDELKRYNQSSLWTRLDDQEHSPVILNLTY</sequence>
<gene>
    <name evidence="3" type="ORF">ASIM_LOCUS14386</name>
</gene>
<name>A0A0M3K250_ANISI</name>
<accession>A0A0M3K250</accession>
<dbReference type="Proteomes" id="UP000267096">
    <property type="component" value="Unassembled WGS sequence"/>
</dbReference>